<evidence type="ECO:0000313" key="3">
    <source>
        <dbReference type="Proteomes" id="UP001180845"/>
    </source>
</evidence>
<proteinExistence type="predicted"/>
<feature type="signal peptide" evidence="1">
    <location>
        <begin position="1"/>
        <end position="30"/>
    </location>
</feature>
<dbReference type="SUPFAM" id="SSF50969">
    <property type="entry name" value="YVTN repeat-like/Quinoprotein amine dehydrogenase"/>
    <property type="match status" value="1"/>
</dbReference>
<accession>A0AAE4CMR9</accession>
<sequence length="357" mass="38170">MHPVRLRWRTRRVLAVAVVAVFGLAGCSAAGTPARPGNPVAVLRIEVPVHEPMWSHTEQVLLALAEHSPRIAKIDPSARLGTPSTARTTLSRPLRDVGENIVTSPTGDDVVYVPQPNLDRIAVVGLEGLRRVEVVQAGPSPSFLAIDVGSHVLLALSEDGSTVTKVDMQGSTALPADDVRAGPQAELDGAKRGRRIEYHVAGPDGIAHYKGVPTSVHKKSEIPISAEKTAGDLVKASRVYVAVTGTDRLLAVQTTPTGEGMEVVAQARLGEPVRHLGVDETRIYAATEHELVVFETNSFEGYAHHRFPLVETIDFRAALQNRALENAPLSGLAVGSDRVYLTLQGHPHVVSVAKPNL</sequence>
<dbReference type="Proteomes" id="UP001180845">
    <property type="component" value="Unassembled WGS sequence"/>
</dbReference>
<name>A0AAE4CMR9_9ACTN</name>
<gene>
    <name evidence="2" type="ORF">JOF55_000074</name>
</gene>
<evidence type="ECO:0000313" key="2">
    <source>
        <dbReference type="EMBL" id="MDR7299893.1"/>
    </source>
</evidence>
<keyword evidence="3" id="KW-1185">Reference proteome</keyword>
<dbReference type="PROSITE" id="PS51257">
    <property type="entry name" value="PROKAR_LIPOPROTEIN"/>
    <property type="match status" value="1"/>
</dbReference>
<dbReference type="InterPro" id="IPR011044">
    <property type="entry name" value="Quino_amine_DH_bsu"/>
</dbReference>
<keyword evidence="1" id="KW-0732">Signal</keyword>
<reference evidence="2" key="1">
    <citation type="submission" date="2023-07" db="EMBL/GenBank/DDBJ databases">
        <title>Sequencing the genomes of 1000 actinobacteria strains.</title>
        <authorList>
            <person name="Klenk H.-P."/>
        </authorList>
    </citation>
    <scope>NUCLEOTIDE SEQUENCE</scope>
    <source>
        <strain evidence="2">DSM 45977</strain>
    </source>
</reference>
<protein>
    <recommendedName>
        <fullName evidence="4">DNA-binding beta-propeller fold protein YncE</fullName>
    </recommendedName>
</protein>
<comment type="caution">
    <text evidence="2">The sequence shown here is derived from an EMBL/GenBank/DDBJ whole genome shotgun (WGS) entry which is preliminary data.</text>
</comment>
<organism evidence="2 3">
    <name type="scientific">Haloactinomyces albus</name>
    <dbReference type="NCBI Taxonomy" id="1352928"/>
    <lineage>
        <taxon>Bacteria</taxon>
        <taxon>Bacillati</taxon>
        <taxon>Actinomycetota</taxon>
        <taxon>Actinomycetes</taxon>
        <taxon>Actinopolysporales</taxon>
        <taxon>Actinopolysporaceae</taxon>
        <taxon>Haloactinomyces</taxon>
    </lineage>
</organism>
<dbReference type="EMBL" id="JAVDXW010000001">
    <property type="protein sequence ID" value="MDR7299893.1"/>
    <property type="molecule type" value="Genomic_DNA"/>
</dbReference>
<feature type="chain" id="PRO_5042080201" description="DNA-binding beta-propeller fold protein YncE" evidence="1">
    <location>
        <begin position="31"/>
        <end position="357"/>
    </location>
</feature>
<dbReference type="AlphaFoldDB" id="A0AAE4CMR9"/>
<dbReference type="RefSeq" id="WP_310267744.1">
    <property type="nucleotide sequence ID" value="NZ_JAVDXW010000001.1"/>
</dbReference>
<evidence type="ECO:0008006" key="4">
    <source>
        <dbReference type="Google" id="ProtNLM"/>
    </source>
</evidence>
<evidence type="ECO:0000256" key="1">
    <source>
        <dbReference type="SAM" id="SignalP"/>
    </source>
</evidence>